<keyword evidence="1" id="KW-0677">Repeat</keyword>
<name>A0ABP0SJT1_9DINO</name>
<comment type="caution">
    <text evidence="5">The sequence shown here is derived from an EMBL/GenBank/DDBJ whole genome shotgun (WGS) entry which is preliminary data.</text>
</comment>
<dbReference type="Pfam" id="PF14559">
    <property type="entry name" value="TPR_19"/>
    <property type="match status" value="1"/>
</dbReference>
<dbReference type="PROSITE" id="PS50005">
    <property type="entry name" value="TPR"/>
    <property type="match status" value="2"/>
</dbReference>
<gene>
    <name evidence="5" type="ORF">SCF082_LOCUS52223</name>
</gene>
<sequence length="1077" mass="120186">MTSHFLLRLEYALLSIEPTVLPKVDGLPQETKAEAESLLRLFNAARSGRVAEMWQEEQMRPMAECLTRAKVEVALSAGGVERLQADLLSVCHSFGSTPLLRHALLALAVASLQHFLRANWTGPPEEADDARLPFHPSAVDEEAHRAILAALEVDGEAVYELLACPGYLWLAAVLLGLAGSENQVGSGATVPFWRARCAFAWQLSVADASERGSGQCPHLFQASVADLLGEPGDSTSPLATGFFNRQTRASLQNAAAPLLRSYKRGARPPIEGSPQVIAEEEAAEEGDALEAMLGVFDAPEDVSNPLVNAPEAIRACIMVEVANRLCWYSRLKVWPLCSQAACEAMGFSYELTGVLGTKREHQITEFAQLVVKTQTKEKLKGIEVEELDGKAPGTLSLKAVDDLTDVLETPKLSTSLSEEERQQIERPLKAAEQLILLSRCHYVWASSNPNDEMVLQEVNALAQRVLKKQDQPREEEAAEGPLFTVNWLTFSCGLWFRCRAEHHRNKTRERAAFQLQSLVDQFMDEKPSAAHRLRMAHSCGYPARFHLQHEVATRMMRMGMVSTAHEQFKKLRMWPEAVECLIIAERNVEAEDMLKELIEKHPSPRLWCCLGDVMKDPQHYETAWELSKKRFARAQRSLGRYYFDKKQIAKSVEAFKLALDINPMYEGIWFTLGVGLMQLERMDEAMVAFSRVLAINDEDGQAWANLAAVHLHQNRVKEARTCMVEATKRCRQNWRMWVLWLQIHVLTFIAAMTPGVLAVLAVHKEAPPNPDEVPLPAVPNMVAVGKSGFPELPTVSAMLDESTQTLSGISSQAQKLQQQMLQVQQENAARMQRQKAVFDRKLQEQEEKNRAVVKENAVIAQNIMNMKKENEKLLKHAQTLQKGNSLRHGELNMLQDQLTAAQSFLKDSLTQTDDSNASDLEVLKDEKHPSGPSSAAAVSFLEVSEWAEPEAPAAAAAAPEQPESLLTMLGNEVKVMKKQGQDSEAKLKELFKTDFQAGVKRHKALLAQQKVLKETLEKMKSFHDRLDAADKHLQSTRTTMDTRLHDGGLFMQKLSELTMAKPEAAVQALDTLKQKQL</sequence>
<organism evidence="5 6">
    <name type="scientific">Durusdinium trenchii</name>
    <dbReference type="NCBI Taxonomy" id="1381693"/>
    <lineage>
        <taxon>Eukaryota</taxon>
        <taxon>Sar</taxon>
        <taxon>Alveolata</taxon>
        <taxon>Dinophyceae</taxon>
        <taxon>Suessiales</taxon>
        <taxon>Symbiodiniaceae</taxon>
        <taxon>Durusdinium</taxon>
    </lineage>
</organism>
<keyword evidence="6" id="KW-1185">Reference proteome</keyword>
<dbReference type="EMBL" id="CAXAMM010044006">
    <property type="protein sequence ID" value="CAK9112642.1"/>
    <property type="molecule type" value="Genomic_DNA"/>
</dbReference>
<evidence type="ECO:0000313" key="6">
    <source>
        <dbReference type="Proteomes" id="UP001642464"/>
    </source>
</evidence>
<dbReference type="InterPro" id="IPR044244">
    <property type="entry name" value="TTC27/Emw1"/>
</dbReference>
<evidence type="ECO:0000256" key="3">
    <source>
        <dbReference type="PROSITE-ProRule" id="PRU00339"/>
    </source>
</evidence>
<feature type="repeat" description="TPR" evidence="3">
    <location>
        <begin position="632"/>
        <end position="665"/>
    </location>
</feature>
<dbReference type="SMART" id="SM00028">
    <property type="entry name" value="TPR"/>
    <property type="match status" value="3"/>
</dbReference>
<reference evidence="5 6" key="1">
    <citation type="submission" date="2024-02" db="EMBL/GenBank/DDBJ databases">
        <authorList>
            <person name="Chen Y."/>
            <person name="Shah S."/>
            <person name="Dougan E. K."/>
            <person name="Thang M."/>
            <person name="Chan C."/>
        </authorList>
    </citation>
    <scope>NUCLEOTIDE SEQUENCE [LARGE SCALE GENOMIC DNA]</scope>
</reference>
<dbReference type="Gene3D" id="1.25.40.10">
    <property type="entry name" value="Tetratricopeptide repeat domain"/>
    <property type="match status" value="1"/>
</dbReference>
<dbReference type="PANTHER" id="PTHR16193">
    <property type="entry name" value="TETRATRICOPEPTIDE REPEAT PROTEIN 27"/>
    <property type="match status" value="1"/>
</dbReference>
<keyword evidence="4" id="KW-0175">Coiled coil</keyword>
<protein>
    <submittedName>
        <fullName evidence="5">Tetratricopeptide repeat protein 27 homolog (TPR repeat protein 27 homolog)</fullName>
    </submittedName>
</protein>
<dbReference type="InterPro" id="IPR019734">
    <property type="entry name" value="TPR_rpt"/>
</dbReference>
<accession>A0ABP0SJT1</accession>
<feature type="coiled-coil region" evidence="4">
    <location>
        <begin position="799"/>
        <end position="848"/>
    </location>
</feature>
<evidence type="ECO:0000256" key="2">
    <source>
        <dbReference type="ARBA" id="ARBA00022803"/>
    </source>
</evidence>
<evidence type="ECO:0000256" key="1">
    <source>
        <dbReference type="ARBA" id="ARBA00022737"/>
    </source>
</evidence>
<evidence type="ECO:0000256" key="4">
    <source>
        <dbReference type="SAM" id="Coils"/>
    </source>
</evidence>
<evidence type="ECO:0000313" key="5">
    <source>
        <dbReference type="EMBL" id="CAK9112642.1"/>
    </source>
</evidence>
<dbReference type="SUPFAM" id="SSF48452">
    <property type="entry name" value="TPR-like"/>
    <property type="match status" value="1"/>
</dbReference>
<proteinExistence type="predicted"/>
<feature type="repeat" description="TPR" evidence="3">
    <location>
        <begin position="666"/>
        <end position="699"/>
    </location>
</feature>
<dbReference type="Proteomes" id="UP001642464">
    <property type="component" value="Unassembled WGS sequence"/>
</dbReference>
<keyword evidence="2 3" id="KW-0802">TPR repeat</keyword>
<dbReference type="InterPro" id="IPR011990">
    <property type="entry name" value="TPR-like_helical_dom_sf"/>
</dbReference>
<dbReference type="Pfam" id="PF13181">
    <property type="entry name" value="TPR_8"/>
    <property type="match status" value="1"/>
</dbReference>
<dbReference type="PANTHER" id="PTHR16193:SF0">
    <property type="entry name" value="TETRATRICOPEPTIDE REPEAT PROTEIN 27"/>
    <property type="match status" value="1"/>
</dbReference>